<proteinExistence type="predicted"/>
<feature type="domain" description="CCHC-type" evidence="1">
    <location>
        <begin position="105"/>
        <end position="121"/>
    </location>
</feature>
<dbReference type="Gene3D" id="4.10.60.10">
    <property type="entry name" value="Zinc finger, CCHC-type"/>
    <property type="match status" value="1"/>
</dbReference>
<feature type="domain" description="CCHC-type" evidence="1">
    <location>
        <begin position="125"/>
        <end position="141"/>
    </location>
</feature>
<evidence type="ECO:0000313" key="2">
    <source>
        <dbReference type="EMBL" id="KAK9752559.1"/>
    </source>
</evidence>
<keyword evidence="3" id="KW-1185">Reference proteome</keyword>
<dbReference type="SUPFAM" id="SSF57756">
    <property type="entry name" value="Retrovirus zinc finger-like domains"/>
    <property type="match status" value="1"/>
</dbReference>
<sequence length="146" mass="16719">MATTCKFADYLKKALRNQFVFGLRTQNIQSRLLEQKELDIEKAVDIAVSMETSARDAAHLHRSNIANVHSVGYLRVKPRQQSAVPGRVQRLYVKKNVIDTKQSIKCLRCGSEKHLATKCNKQNLICCKCKRKGHLSRVCMKFQQTE</sequence>
<comment type="caution">
    <text evidence="2">The sequence shown here is derived from an EMBL/GenBank/DDBJ whole genome shotgun (WGS) entry which is preliminary data.</text>
</comment>
<dbReference type="GO" id="GO:0008270">
    <property type="term" value="F:zinc ion binding"/>
    <property type="evidence" value="ECO:0007669"/>
    <property type="project" value="InterPro"/>
</dbReference>
<organism evidence="2 3">
    <name type="scientific">Popillia japonica</name>
    <name type="common">Japanese beetle</name>
    <dbReference type="NCBI Taxonomy" id="7064"/>
    <lineage>
        <taxon>Eukaryota</taxon>
        <taxon>Metazoa</taxon>
        <taxon>Ecdysozoa</taxon>
        <taxon>Arthropoda</taxon>
        <taxon>Hexapoda</taxon>
        <taxon>Insecta</taxon>
        <taxon>Pterygota</taxon>
        <taxon>Neoptera</taxon>
        <taxon>Endopterygota</taxon>
        <taxon>Coleoptera</taxon>
        <taxon>Polyphaga</taxon>
        <taxon>Scarabaeiformia</taxon>
        <taxon>Scarabaeidae</taxon>
        <taxon>Rutelinae</taxon>
        <taxon>Popillia</taxon>
    </lineage>
</organism>
<dbReference type="InterPro" id="IPR001878">
    <property type="entry name" value="Znf_CCHC"/>
</dbReference>
<evidence type="ECO:0000313" key="3">
    <source>
        <dbReference type="Proteomes" id="UP001458880"/>
    </source>
</evidence>
<name>A0AAW1MWX9_POPJA</name>
<dbReference type="EMBL" id="JASPKY010000019">
    <property type="protein sequence ID" value="KAK9752559.1"/>
    <property type="molecule type" value="Genomic_DNA"/>
</dbReference>
<protein>
    <recommendedName>
        <fullName evidence="1">CCHC-type domain-containing protein</fullName>
    </recommendedName>
</protein>
<dbReference type="AlphaFoldDB" id="A0AAW1MWX9"/>
<dbReference type="SMART" id="SM00343">
    <property type="entry name" value="ZnF_C2HC"/>
    <property type="match status" value="2"/>
</dbReference>
<dbReference type="Proteomes" id="UP001458880">
    <property type="component" value="Unassembled WGS sequence"/>
</dbReference>
<reference evidence="2 3" key="1">
    <citation type="journal article" date="2024" name="BMC Genomics">
        <title>De novo assembly and annotation of Popillia japonica's genome with initial clues to its potential as an invasive pest.</title>
        <authorList>
            <person name="Cucini C."/>
            <person name="Boschi S."/>
            <person name="Funari R."/>
            <person name="Cardaioli E."/>
            <person name="Iannotti N."/>
            <person name="Marturano G."/>
            <person name="Paoli F."/>
            <person name="Bruttini M."/>
            <person name="Carapelli A."/>
            <person name="Frati F."/>
            <person name="Nardi F."/>
        </authorList>
    </citation>
    <scope>NUCLEOTIDE SEQUENCE [LARGE SCALE GENOMIC DNA]</scope>
    <source>
        <strain evidence="2">DMR45628</strain>
    </source>
</reference>
<accession>A0AAW1MWX9</accession>
<dbReference type="GO" id="GO:0003676">
    <property type="term" value="F:nucleic acid binding"/>
    <property type="evidence" value="ECO:0007669"/>
    <property type="project" value="InterPro"/>
</dbReference>
<evidence type="ECO:0000259" key="1">
    <source>
        <dbReference type="SMART" id="SM00343"/>
    </source>
</evidence>
<gene>
    <name evidence="2" type="ORF">QE152_g4125</name>
</gene>
<dbReference type="InterPro" id="IPR036875">
    <property type="entry name" value="Znf_CCHC_sf"/>
</dbReference>